<dbReference type="FunFam" id="1.20.1560.10:FF:000044">
    <property type="entry name" value="ABC transporter B family member 9"/>
    <property type="match status" value="1"/>
</dbReference>
<evidence type="ECO:0000256" key="5">
    <source>
        <dbReference type="ARBA" id="ARBA00022692"/>
    </source>
</evidence>
<dbReference type="Pfam" id="PF00664">
    <property type="entry name" value="ABC_membrane"/>
    <property type="match status" value="2"/>
</dbReference>
<feature type="transmembrane region" description="Helical" evidence="12">
    <location>
        <begin position="36"/>
        <end position="67"/>
    </location>
</feature>
<comment type="similarity">
    <text evidence="2">Belongs to the ABC transporter superfamily. ABCB family. Multidrug resistance exporter (TC 3.A.1.201) subfamily.</text>
</comment>
<dbReference type="PROSITE" id="PS50893">
    <property type="entry name" value="ABC_TRANSPORTER_2"/>
    <property type="match status" value="2"/>
</dbReference>
<keyword evidence="3" id="KW-0813">Transport</keyword>
<dbReference type="CDD" id="cd03249">
    <property type="entry name" value="ABC_MTABC3_MDL1_MDL2"/>
    <property type="match status" value="2"/>
</dbReference>
<evidence type="ECO:0000256" key="7">
    <source>
        <dbReference type="ARBA" id="ARBA00022741"/>
    </source>
</evidence>
<evidence type="ECO:0000256" key="10">
    <source>
        <dbReference type="ARBA" id="ARBA00023136"/>
    </source>
</evidence>
<dbReference type="PROSITE" id="PS00211">
    <property type="entry name" value="ABC_TRANSPORTER_1"/>
    <property type="match status" value="2"/>
</dbReference>
<feature type="domain" description="ABC transporter" evidence="13">
    <location>
        <begin position="362"/>
        <end position="598"/>
    </location>
</feature>
<dbReference type="SUPFAM" id="SSF52540">
    <property type="entry name" value="P-loop containing nucleoside triphosphate hydrolases"/>
    <property type="match status" value="2"/>
</dbReference>
<evidence type="ECO:0000256" key="11">
    <source>
        <dbReference type="ARBA" id="ARBA00023180"/>
    </source>
</evidence>
<dbReference type="Proteomes" id="UP000825935">
    <property type="component" value="Chromosome 19"/>
</dbReference>
<dbReference type="EMBL" id="CM035424">
    <property type="protein sequence ID" value="KAH7353065.1"/>
    <property type="molecule type" value="Genomic_DNA"/>
</dbReference>
<dbReference type="InterPro" id="IPR003593">
    <property type="entry name" value="AAA+_ATPase"/>
</dbReference>
<dbReference type="CDD" id="cd18577">
    <property type="entry name" value="ABC_6TM_Pgp_ABCB1_D1_like"/>
    <property type="match status" value="1"/>
</dbReference>
<dbReference type="InterPro" id="IPR027417">
    <property type="entry name" value="P-loop_NTPase"/>
</dbReference>
<dbReference type="InterPro" id="IPR017871">
    <property type="entry name" value="ABC_transporter-like_CS"/>
</dbReference>
<evidence type="ECO:0000256" key="6">
    <source>
        <dbReference type="ARBA" id="ARBA00022737"/>
    </source>
</evidence>
<dbReference type="CDD" id="cd18578">
    <property type="entry name" value="ABC_6TM_Pgp_ABCB1_D2_like"/>
    <property type="match status" value="1"/>
</dbReference>
<evidence type="ECO:0000256" key="8">
    <source>
        <dbReference type="ARBA" id="ARBA00022840"/>
    </source>
</evidence>
<dbReference type="GO" id="GO:0010328">
    <property type="term" value="F:auxin influx transmembrane transporter activity"/>
    <property type="evidence" value="ECO:0007669"/>
    <property type="project" value="UniProtKB-ARBA"/>
</dbReference>
<dbReference type="GO" id="GO:0010329">
    <property type="term" value="F:auxin efflux transmembrane transporter activity"/>
    <property type="evidence" value="ECO:0007669"/>
    <property type="project" value="UniProtKB-ARBA"/>
</dbReference>
<dbReference type="Gene3D" id="3.40.50.300">
    <property type="entry name" value="P-loop containing nucleotide triphosphate hydrolases"/>
    <property type="match status" value="2"/>
</dbReference>
<dbReference type="GO" id="GO:0015421">
    <property type="term" value="F:ABC-type oligopeptide transporter activity"/>
    <property type="evidence" value="ECO:0007669"/>
    <property type="project" value="TreeGrafter"/>
</dbReference>
<keyword evidence="7" id="KW-0547">Nucleotide-binding</keyword>
<name>A0A8T2SQ06_CERRI</name>
<evidence type="ECO:0000256" key="2">
    <source>
        <dbReference type="ARBA" id="ARBA00007577"/>
    </source>
</evidence>
<evidence type="ECO:0000256" key="1">
    <source>
        <dbReference type="ARBA" id="ARBA00004651"/>
    </source>
</evidence>
<keyword evidence="16" id="KW-1185">Reference proteome</keyword>
<keyword evidence="4" id="KW-0934">Plastid</keyword>
<feature type="transmembrane region" description="Helical" evidence="12">
    <location>
        <begin position="87"/>
        <end position="108"/>
    </location>
</feature>
<dbReference type="AlphaFoldDB" id="A0A8T2SQ06"/>
<sequence length="1274" mass="137641">MGVDTGTERAENKKEDTADRVVPFFKLFSFATPFDVMLMVVGTLGGVANGVSIPLIALLFGQLINAFGENSTTRDTLHEVSVVSLRFIYVGIGALVVSFIQVSCWMVAGERQASRIRGLYLKAILRQDVAFFDKEAATGEVIGRMSGDTILIQDAVGEKVGKVAQLTSTFIGGFVIAFVKGWKLTLMMLVSIPPLVVVGGIVTVAVSKATSRGQAAYAEAGDVTEQAIGAIRTVAAFVGEKKSLDAYEEKLKIAYKASIHQGVASGVGFGALMLIMFSSYSLAFWYGAKLILNSGYSGGTVVNVVFAVLMGGMSLGQATPSINAIAAGRAAAYKMFQVIERVPEIDVYNLEGEVLKDVKGEIEFKNVDFSYPARPDVKIFSNFCFHVPEGMTVALVGESGSGKSTVVSLIERFYDPQGGSILLDGTDLRNLQLKWLRQQIGLVSQEPVLFGTSIRDNIASGKDGATLEEIEQAAALANASSFISRLPKGYDTLVGEHGTQLSGGQKQRVAIARAILKNPCILLLDEATSALDAASERLVQDAVDRVMLGRTTVIVAHRLTTIKNADVIAVVQHGAIIEQGKHDELLQSSIGAYSQLIHLQQMHQVEESNEDVDGMVTRLSSQNQKPGSYKLSRRSSSFNSESAASMHSLSLQKTGNEPTTRAKKGFFLHWCRPKVVEDPELGQDKTVAPEVSIFRLALLNKPEALIYLVGALAAIANGCLFPIYGLLMSNVIKTFFETREKLKKDANFWAAMFLVIACAAMVVIPVQLTCFSIAGNRLIRRVRQLTFKSVLRQEISWFDKSENASGAISARLEGDAVYVKSIVGDTLSLAVQNSSSLVAALVIAFTATWQLSLVILAIVPLLGLQGLAHVKFMKGFSADAKVMYEEASQVATDAVGSIRTVASFCAEEKVMQIYNEKCRSPLQKGIRQGVISGFVFGTANFVMFAAYAFCFWFGARLVQQGQISFGDVFRAFFAISMGALSISHSTGLLPDVSNAKSAVNSVFALLDRRSKIDPSDTSGLIPSSGSVVGNIEFRHVGFTYPSRPDVKVLKDLSLFVKAGKSVALVGESGCGKSTIISLLERFYDPDTGHIYLDGADIKKLQVRWLRQQMGLVGQEPVLFNTTIRENIVYGMSGNVSEEQIVRAAEAANAHKFISELPDGYETCVGERGVQLSGGQKQRVAIARAIIKDPKILLLDEATSALDAESEHIVQEALENVMVQRTVIVIAHRLSTIKNADLIVVLKNGVVAEQGRHEELLRSKDGAYATLAKLYTAST</sequence>
<dbReference type="FunFam" id="3.40.50.300:FF:000066">
    <property type="entry name" value="ABC transporter B family member 1"/>
    <property type="match status" value="2"/>
</dbReference>
<dbReference type="GO" id="GO:0005524">
    <property type="term" value="F:ATP binding"/>
    <property type="evidence" value="ECO:0007669"/>
    <property type="project" value="UniProtKB-KW"/>
</dbReference>
<evidence type="ECO:0000256" key="12">
    <source>
        <dbReference type="SAM" id="Phobius"/>
    </source>
</evidence>
<feature type="transmembrane region" description="Helical" evidence="12">
    <location>
        <begin position="185"/>
        <end position="206"/>
    </location>
</feature>
<evidence type="ECO:0000259" key="14">
    <source>
        <dbReference type="PROSITE" id="PS50929"/>
    </source>
</evidence>
<feature type="transmembrane region" description="Helical" evidence="12">
    <location>
        <begin position="262"/>
        <end position="286"/>
    </location>
</feature>
<feature type="transmembrane region" description="Helical" evidence="12">
    <location>
        <begin position="837"/>
        <end position="864"/>
    </location>
</feature>
<feature type="transmembrane region" description="Helical" evidence="12">
    <location>
        <begin position="704"/>
        <end position="727"/>
    </location>
</feature>
<dbReference type="InterPro" id="IPR011527">
    <property type="entry name" value="ABC1_TM_dom"/>
</dbReference>
<evidence type="ECO:0000313" key="15">
    <source>
        <dbReference type="EMBL" id="KAH7353065.1"/>
    </source>
</evidence>
<dbReference type="SUPFAM" id="SSF90123">
    <property type="entry name" value="ABC transporter transmembrane region"/>
    <property type="match status" value="2"/>
</dbReference>
<accession>A0A8T2SQ06</accession>
<comment type="caution">
    <text evidence="15">The sequence shown here is derived from an EMBL/GenBank/DDBJ whole genome shotgun (WGS) entry which is preliminary data.</text>
</comment>
<keyword evidence="5 12" id="KW-0812">Transmembrane</keyword>
<dbReference type="Pfam" id="PF00005">
    <property type="entry name" value="ABC_tran"/>
    <property type="match status" value="2"/>
</dbReference>
<reference evidence="15" key="1">
    <citation type="submission" date="2021-08" db="EMBL/GenBank/DDBJ databases">
        <title>WGS assembly of Ceratopteris richardii.</title>
        <authorList>
            <person name="Marchant D.B."/>
            <person name="Chen G."/>
            <person name="Jenkins J."/>
            <person name="Shu S."/>
            <person name="Leebens-Mack J."/>
            <person name="Grimwood J."/>
            <person name="Schmutz J."/>
            <person name="Soltis P."/>
            <person name="Soltis D."/>
            <person name="Chen Z.-H."/>
        </authorList>
    </citation>
    <scope>NUCLEOTIDE SEQUENCE</scope>
    <source>
        <strain evidence="15">Whitten #5841</strain>
        <tissue evidence="15">Leaf</tissue>
    </source>
</reference>
<dbReference type="GO" id="GO:0090374">
    <property type="term" value="P:oligopeptide export from mitochondrion"/>
    <property type="evidence" value="ECO:0007669"/>
    <property type="project" value="TreeGrafter"/>
</dbReference>
<keyword evidence="4" id="KW-0150">Chloroplast</keyword>
<dbReference type="InterPro" id="IPR003439">
    <property type="entry name" value="ABC_transporter-like_ATP-bd"/>
</dbReference>
<feature type="domain" description="ABC transmembrane type-1" evidence="14">
    <location>
        <begin position="708"/>
        <end position="994"/>
    </location>
</feature>
<dbReference type="GO" id="GO:0005886">
    <property type="term" value="C:plasma membrane"/>
    <property type="evidence" value="ECO:0007669"/>
    <property type="project" value="UniProtKB-SubCell"/>
</dbReference>
<keyword evidence="8" id="KW-0067">ATP-binding</keyword>
<feature type="transmembrane region" description="Helical" evidence="12">
    <location>
        <begin position="748"/>
        <end position="774"/>
    </location>
</feature>
<dbReference type="InterPro" id="IPR036640">
    <property type="entry name" value="ABC1_TM_sf"/>
</dbReference>
<dbReference type="GO" id="GO:0016887">
    <property type="term" value="F:ATP hydrolysis activity"/>
    <property type="evidence" value="ECO:0007669"/>
    <property type="project" value="InterPro"/>
</dbReference>
<feature type="transmembrane region" description="Helical" evidence="12">
    <location>
        <begin position="929"/>
        <end position="954"/>
    </location>
</feature>
<dbReference type="PROSITE" id="PS50929">
    <property type="entry name" value="ABC_TM1F"/>
    <property type="match status" value="2"/>
</dbReference>
<dbReference type="OrthoDB" id="6500128at2759"/>
<dbReference type="GO" id="GO:0005743">
    <property type="term" value="C:mitochondrial inner membrane"/>
    <property type="evidence" value="ECO:0007669"/>
    <property type="project" value="TreeGrafter"/>
</dbReference>
<dbReference type="PANTHER" id="PTHR43394">
    <property type="entry name" value="ATP-DEPENDENT PERMEASE MDL1, MITOCHONDRIAL"/>
    <property type="match status" value="1"/>
</dbReference>
<feature type="domain" description="ABC transmembrane type-1" evidence="14">
    <location>
        <begin position="40"/>
        <end position="327"/>
    </location>
</feature>
<evidence type="ECO:0000256" key="9">
    <source>
        <dbReference type="ARBA" id="ARBA00022989"/>
    </source>
</evidence>
<comment type="subcellular location">
    <subcellularLocation>
        <location evidence="1">Cell membrane</location>
        <topology evidence="1">Multi-pass membrane protein</topology>
    </subcellularLocation>
</comment>
<dbReference type="InterPro" id="IPR039421">
    <property type="entry name" value="Type_1_exporter"/>
</dbReference>
<dbReference type="FunFam" id="1.20.1560.10:FF:000009">
    <property type="entry name" value="ABC transporter B family member 1"/>
    <property type="match status" value="1"/>
</dbReference>
<keyword evidence="11" id="KW-0325">Glycoprotein</keyword>
<keyword evidence="10 12" id="KW-0472">Membrane</keyword>
<protein>
    <submittedName>
        <fullName evidence="15">Uncharacterized protein</fullName>
    </submittedName>
</protein>
<dbReference type="SMART" id="SM00382">
    <property type="entry name" value="AAA"/>
    <property type="match status" value="2"/>
</dbReference>
<organism evidence="15 16">
    <name type="scientific">Ceratopteris richardii</name>
    <name type="common">Triangle waterfern</name>
    <dbReference type="NCBI Taxonomy" id="49495"/>
    <lineage>
        <taxon>Eukaryota</taxon>
        <taxon>Viridiplantae</taxon>
        <taxon>Streptophyta</taxon>
        <taxon>Embryophyta</taxon>
        <taxon>Tracheophyta</taxon>
        <taxon>Polypodiopsida</taxon>
        <taxon>Polypodiidae</taxon>
        <taxon>Polypodiales</taxon>
        <taxon>Pteridineae</taxon>
        <taxon>Pteridaceae</taxon>
        <taxon>Parkerioideae</taxon>
        <taxon>Ceratopteris</taxon>
    </lineage>
</organism>
<keyword evidence="6" id="KW-0677">Repeat</keyword>
<dbReference type="PANTHER" id="PTHR43394:SF16">
    <property type="entry name" value="ABC TRANSPORTER B FAMILY MEMBER 4-LIKE ISOFORM X1"/>
    <property type="match status" value="1"/>
</dbReference>
<feature type="domain" description="ABC transporter" evidence="13">
    <location>
        <begin position="1031"/>
        <end position="1268"/>
    </location>
</feature>
<dbReference type="Gene3D" id="1.20.1560.10">
    <property type="entry name" value="ABC transporter type 1, transmembrane domain"/>
    <property type="match status" value="1"/>
</dbReference>
<gene>
    <name evidence="15" type="ORF">KP509_19G077400</name>
</gene>
<evidence type="ECO:0000259" key="13">
    <source>
        <dbReference type="PROSITE" id="PS50893"/>
    </source>
</evidence>
<keyword evidence="9 12" id="KW-1133">Transmembrane helix</keyword>
<evidence type="ECO:0000256" key="3">
    <source>
        <dbReference type="ARBA" id="ARBA00022448"/>
    </source>
</evidence>
<evidence type="ECO:0000256" key="4">
    <source>
        <dbReference type="ARBA" id="ARBA00022528"/>
    </source>
</evidence>
<proteinExistence type="inferred from homology"/>
<evidence type="ECO:0000313" key="16">
    <source>
        <dbReference type="Proteomes" id="UP000825935"/>
    </source>
</evidence>
<dbReference type="OMA" id="IGMAAPY"/>